<gene>
    <name evidence="1" type="ORF">EVAR_28459_1</name>
</gene>
<organism evidence="1 2">
    <name type="scientific">Eumeta variegata</name>
    <name type="common">Bagworm moth</name>
    <name type="synonym">Eumeta japonica</name>
    <dbReference type="NCBI Taxonomy" id="151549"/>
    <lineage>
        <taxon>Eukaryota</taxon>
        <taxon>Metazoa</taxon>
        <taxon>Ecdysozoa</taxon>
        <taxon>Arthropoda</taxon>
        <taxon>Hexapoda</taxon>
        <taxon>Insecta</taxon>
        <taxon>Pterygota</taxon>
        <taxon>Neoptera</taxon>
        <taxon>Endopterygota</taxon>
        <taxon>Lepidoptera</taxon>
        <taxon>Glossata</taxon>
        <taxon>Ditrysia</taxon>
        <taxon>Tineoidea</taxon>
        <taxon>Psychidae</taxon>
        <taxon>Oiketicinae</taxon>
        <taxon>Eumeta</taxon>
    </lineage>
</organism>
<reference evidence="1 2" key="1">
    <citation type="journal article" date="2019" name="Commun. Biol.">
        <title>The bagworm genome reveals a unique fibroin gene that provides high tensile strength.</title>
        <authorList>
            <person name="Kono N."/>
            <person name="Nakamura H."/>
            <person name="Ohtoshi R."/>
            <person name="Tomita M."/>
            <person name="Numata K."/>
            <person name="Arakawa K."/>
        </authorList>
    </citation>
    <scope>NUCLEOTIDE SEQUENCE [LARGE SCALE GENOMIC DNA]</scope>
</reference>
<dbReference type="EMBL" id="BGZK01000297">
    <property type="protein sequence ID" value="GBP34994.1"/>
    <property type="molecule type" value="Genomic_DNA"/>
</dbReference>
<keyword evidence="2" id="KW-1185">Reference proteome</keyword>
<evidence type="ECO:0000313" key="2">
    <source>
        <dbReference type="Proteomes" id="UP000299102"/>
    </source>
</evidence>
<sequence length="259" mass="30017">MILSTFEVVAELRHTPTYRLVGGVRNMIDNLTSSYAATRFHDTATSLRRRRMSDAQITSNRFLLSPDSDEARVGIEGIAPHFTVLWLSLRRDEFVVEDIDFHVFSPGEPNTTLIFCHTSFFAFHRKAIRHLCNHLLDNGKITRRERMSNSLLGLSWCSRGGRRRAVSRCMMRQAIQRYEAKLQYSLTAYGWLDPCCTSPRVRQQRPRWHFGTTLMALDVYGVVAFPDSSVKSLNATHFHGRYLYDYLYWPRRDLSTESG</sequence>
<dbReference type="AlphaFoldDB" id="A0A4C1VAL9"/>
<evidence type="ECO:0000313" key="1">
    <source>
        <dbReference type="EMBL" id="GBP34994.1"/>
    </source>
</evidence>
<protein>
    <submittedName>
        <fullName evidence="1">Uncharacterized protein</fullName>
    </submittedName>
</protein>
<proteinExistence type="predicted"/>
<accession>A0A4C1VAL9</accession>
<name>A0A4C1VAL9_EUMVA</name>
<dbReference type="Proteomes" id="UP000299102">
    <property type="component" value="Unassembled WGS sequence"/>
</dbReference>
<comment type="caution">
    <text evidence="1">The sequence shown here is derived from an EMBL/GenBank/DDBJ whole genome shotgun (WGS) entry which is preliminary data.</text>
</comment>